<dbReference type="SUPFAM" id="SSF109604">
    <property type="entry name" value="HD-domain/PDEase-like"/>
    <property type="match status" value="1"/>
</dbReference>
<organism evidence="1 2">
    <name type="scientific">Enterococcus hirae</name>
    <dbReference type="NCBI Taxonomy" id="1354"/>
    <lineage>
        <taxon>Bacteria</taxon>
        <taxon>Bacillati</taxon>
        <taxon>Bacillota</taxon>
        <taxon>Bacilli</taxon>
        <taxon>Lactobacillales</taxon>
        <taxon>Enterococcaceae</taxon>
        <taxon>Enterococcus</taxon>
    </lineage>
</organism>
<accession>A0A449E3N3</accession>
<dbReference type="PANTHER" id="PTHR33594:SF1">
    <property type="entry name" value="HD_PDEASE DOMAIN-CONTAINING PROTEIN"/>
    <property type="match status" value="1"/>
</dbReference>
<dbReference type="EMBL" id="CABEEP010000001">
    <property type="protein sequence ID" value="VTQ63776.1"/>
    <property type="molecule type" value="Genomic_DNA"/>
</dbReference>
<gene>
    <name evidence="1" type="primary">yedJ</name>
    <name evidence="1" type="ORF">NCTC12204_01340</name>
</gene>
<evidence type="ECO:0000313" key="1">
    <source>
        <dbReference type="EMBL" id="VTQ63776.1"/>
    </source>
</evidence>
<protein>
    <submittedName>
        <fullName evidence="1">HD superfamily hydrolase</fullName>
    </submittedName>
</protein>
<name>A0A449E3N3_ENTHR</name>
<reference evidence="1 2" key="1">
    <citation type="submission" date="2019-05" db="EMBL/GenBank/DDBJ databases">
        <authorList>
            <consortium name="Pathogen Informatics"/>
        </authorList>
    </citation>
    <scope>NUCLEOTIDE SEQUENCE [LARGE SCALE GENOMIC DNA]</scope>
    <source>
        <strain evidence="1 2">NCTC12204</strain>
    </source>
</reference>
<dbReference type="Proteomes" id="UP000352698">
    <property type="component" value="Unassembled WGS sequence"/>
</dbReference>
<dbReference type="InterPro" id="IPR003607">
    <property type="entry name" value="HD/PDEase_dom"/>
</dbReference>
<dbReference type="AlphaFoldDB" id="A0A449E3N3"/>
<dbReference type="Gene3D" id="1.10.472.50">
    <property type="entry name" value="HD-domain/PDEase-like"/>
    <property type="match status" value="1"/>
</dbReference>
<dbReference type="Gene3D" id="1.20.58.1910">
    <property type="match status" value="1"/>
</dbReference>
<comment type="caution">
    <text evidence="1">The sequence shown here is derived from an EMBL/GenBank/DDBJ whole genome shotgun (WGS) entry which is preliminary data.</text>
</comment>
<dbReference type="InterPro" id="IPR006674">
    <property type="entry name" value="HD_domain"/>
</dbReference>
<dbReference type="GO" id="GO:0016787">
    <property type="term" value="F:hydrolase activity"/>
    <property type="evidence" value="ECO:0007669"/>
    <property type="project" value="UniProtKB-KW"/>
</dbReference>
<dbReference type="Pfam" id="PF01966">
    <property type="entry name" value="HD"/>
    <property type="match status" value="1"/>
</dbReference>
<proteinExistence type="predicted"/>
<evidence type="ECO:0000313" key="2">
    <source>
        <dbReference type="Proteomes" id="UP000352698"/>
    </source>
</evidence>
<sequence length="227" mass="25667">MEKLQEIADYSFKQLAMDQTGHGIDHTVRVVKLAEKILATEPQADPLITLASAYLHDTIDDKVVADETKAKAELHQFLQRLELSDATIESIFLIIENLSFSKGLSGEEMALPIEGKIVQDADRLEALGAIGILRTAYFGGGHGHPIFDESRQPITYQNKKDYRKGSTVINHFYEKLFLLPDRMNTPYGIKEAKRREAFMREFIDEFFNEWSVGDPDFTPESWLATGG</sequence>
<dbReference type="SMART" id="SM00471">
    <property type="entry name" value="HDc"/>
    <property type="match status" value="1"/>
</dbReference>
<dbReference type="PANTHER" id="PTHR33594">
    <property type="entry name" value="SUPERFAMILY HYDROLASE, PUTATIVE (AFU_ORTHOLOGUE AFUA_1G03035)-RELATED"/>
    <property type="match status" value="1"/>
</dbReference>
<dbReference type="CDD" id="cd00077">
    <property type="entry name" value="HDc"/>
    <property type="match status" value="1"/>
</dbReference>
<keyword evidence="1" id="KW-0378">Hydrolase</keyword>
<dbReference type="RefSeq" id="WP_010737518.1">
    <property type="nucleotide sequence ID" value="NZ_BSWT01000328.1"/>
</dbReference>